<sequence length="53" mass="6396">MSSLDLKFLHNIQIHLKILRLIVLRSNFKSNFTRRDPHLENANLKRATRKRQI</sequence>
<protein>
    <submittedName>
        <fullName evidence="1">Uncharacterized protein</fullName>
    </submittedName>
</protein>
<keyword evidence="2" id="KW-1185">Reference proteome</keyword>
<reference evidence="1 2" key="1">
    <citation type="submission" date="2008-08" db="EMBL/GenBank/DDBJ databases">
        <authorList>
            <person name="Madupu R."/>
            <person name="Durkin A.S."/>
            <person name="Torralba M."/>
            <person name="Methe B."/>
            <person name="Sutton G.G."/>
            <person name="Strausberg R.L."/>
            <person name="Nelson K.E."/>
        </authorList>
    </citation>
    <scope>NUCLEOTIDE SEQUENCE [LARGE SCALE GENOMIC DNA]</scope>
    <source>
        <strain evidence="1 2">RM3267</strain>
    </source>
</reference>
<dbReference type="Proteomes" id="UP000003082">
    <property type="component" value="Unassembled WGS sequence"/>
</dbReference>
<evidence type="ECO:0000313" key="2">
    <source>
        <dbReference type="Proteomes" id="UP000003082"/>
    </source>
</evidence>
<proteinExistence type="predicted"/>
<dbReference type="STRING" id="553218.CAMRE0001_1859"/>
<gene>
    <name evidence="1" type="ORF">CAMRE0001_1859</name>
</gene>
<dbReference type="EMBL" id="ACFU01000002">
    <property type="protein sequence ID" value="EEF15138.1"/>
    <property type="molecule type" value="Genomic_DNA"/>
</dbReference>
<dbReference type="AlphaFoldDB" id="B9CYN2"/>
<name>B9CYN2_CAMRE</name>
<organism evidence="1 2">
    <name type="scientific">Campylobacter rectus RM3267</name>
    <dbReference type="NCBI Taxonomy" id="553218"/>
    <lineage>
        <taxon>Bacteria</taxon>
        <taxon>Pseudomonadati</taxon>
        <taxon>Campylobacterota</taxon>
        <taxon>Epsilonproteobacteria</taxon>
        <taxon>Campylobacterales</taxon>
        <taxon>Campylobacteraceae</taxon>
        <taxon>Campylobacter</taxon>
    </lineage>
</organism>
<evidence type="ECO:0000313" key="1">
    <source>
        <dbReference type="EMBL" id="EEF15138.1"/>
    </source>
</evidence>
<comment type="caution">
    <text evidence="1">The sequence shown here is derived from an EMBL/GenBank/DDBJ whole genome shotgun (WGS) entry which is preliminary data.</text>
</comment>
<accession>B9CYN2</accession>